<dbReference type="PANTHER" id="PTHR46086:SF4">
    <property type="entry name" value="ALPHA_BETA-HYDROLASES SUPERFAMILY PROTEIN"/>
    <property type="match status" value="1"/>
</dbReference>
<dbReference type="PANTHER" id="PTHR46086">
    <property type="entry name" value="ALPHA/BETA-HYDROLASES SUPERFAMILY PROTEIN"/>
    <property type="match status" value="1"/>
</dbReference>
<comment type="caution">
    <text evidence="3">The sequence shown here is derived from an EMBL/GenBank/DDBJ whole genome shotgun (WGS) entry which is preliminary data.</text>
</comment>
<dbReference type="SUPFAM" id="SSF53474">
    <property type="entry name" value="alpha/beta-Hydrolases"/>
    <property type="match status" value="1"/>
</dbReference>
<dbReference type="AlphaFoldDB" id="A0ABD1L4U3"/>
<dbReference type="EMBL" id="JBGMDY010000011">
    <property type="protein sequence ID" value="KAL2318547.1"/>
    <property type="molecule type" value="Genomic_DNA"/>
</dbReference>
<name>A0ABD1L4U3_9FABA</name>
<organism evidence="3 4">
    <name type="scientific">Flemingia macrophylla</name>
    <dbReference type="NCBI Taxonomy" id="520843"/>
    <lineage>
        <taxon>Eukaryota</taxon>
        <taxon>Viridiplantae</taxon>
        <taxon>Streptophyta</taxon>
        <taxon>Embryophyta</taxon>
        <taxon>Tracheophyta</taxon>
        <taxon>Spermatophyta</taxon>
        <taxon>Magnoliopsida</taxon>
        <taxon>eudicotyledons</taxon>
        <taxon>Gunneridae</taxon>
        <taxon>Pentapetalae</taxon>
        <taxon>rosids</taxon>
        <taxon>fabids</taxon>
        <taxon>Fabales</taxon>
        <taxon>Fabaceae</taxon>
        <taxon>Papilionoideae</taxon>
        <taxon>50 kb inversion clade</taxon>
        <taxon>NPAAA clade</taxon>
        <taxon>indigoferoid/millettioid clade</taxon>
        <taxon>Phaseoleae</taxon>
        <taxon>Flemingia</taxon>
    </lineage>
</organism>
<dbReference type="Proteomes" id="UP001603857">
    <property type="component" value="Unassembled WGS sequence"/>
</dbReference>
<evidence type="ECO:0000313" key="3">
    <source>
        <dbReference type="EMBL" id="KAL2318547.1"/>
    </source>
</evidence>
<sequence>MMGSEEVLFGGKYLLLKPENASAVDLGRLLLSSKLENRGFIECPGEVEAENFRQRWLLFISVVAQKILVASKTTMKNVGNMLELWLNRLSANGGLICLLFNILRGKMITPEKSSATFLSVIGQLDTRVDLDKGIKENDAKYKGLLSMMASKLSYENEQFVSDSVQNHWNMEFLGLHNFWNEYQELWSTRAIIVQDTKSEPNLIVVAFRGTEPFDADQWRTDVDISWYELPNVGRIHGGFMKALGLQKSSGWPKEIDQSNSQHHCAYYTLREKLRAMLKAKDNAKFILTGHSLGGALAILFAAVLTLHEEEWLLDKLEGVYTFGQPRVGDNEFGEFMKDKLRKYDVRYMRYVYCNDVVPRIPYDDKTLFFKHFGPCLYFNSLYHGQVLEDEPNKNYFSLFWVIPKILNAVWEVIRGFLIPFMEGSPVLDDGGNLILNSKGPIPRNKDWVSPPPSTRLFTPHEISIKPHPLETNNEWKLKSITNTRRITYETLELEEKFKELLSKNELVRRFPALTIVDPHNKELPPKPLSP</sequence>
<dbReference type="InterPro" id="IPR002921">
    <property type="entry name" value="Fungal_lipase-type"/>
</dbReference>
<evidence type="ECO:0000259" key="2">
    <source>
        <dbReference type="Pfam" id="PF01764"/>
    </source>
</evidence>
<keyword evidence="4" id="KW-1185">Reference proteome</keyword>
<dbReference type="Pfam" id="PF01764">
    <property type="entry name" value="Lipase_3"/>
    <property type="match status" value="1"/>
</dbReference>
<dbReference type="InterPro" id="IPR044819">
    <property type="entry name" value="OBL-like"/>
</dbReference>
<dbReference type="GO" id="GO:0016787">
    <property type="term" value="F:hydrolase activity"/>
    <property type="evidence" value="ECO:0007669"/>
    <property type="project" value="UniProtKB-KW"/>
</dbReference>
<dbReference type="CDD" id="cd00519">
    <property type="entry name" value="Lipase_3"/>
    <property type="match status" value="1"/>
</dbReference>
<accession>A0ABD1L4U3</accession>
<protein>
    <recommendedName>
        <fullName evidence="2">Fungal lipase-type domain-containing protein</fullName>
    </recommendedName>
</protein>
<evidence type="ECO:0000313" key="4">
    <source>
        <dbReference type="Proteomes" id="UP001603857"/>
    </source>
</evidence>
<keyword evidence="1" id="KW-0378">Hydrolase</keyword>
<feature type="domain" description="Fungal lipase-type" evidence="2">
    <location>
        <begin position="204"/>
        <end position="363"/>
    </location>
</feature>
<dbReference type="Gene3D" id="3.40.50.1820">
    <property type="entry name" value="alpha/beta hydrolase"/>
    <property type="match status" value="1"/>
</dbReference>
<proteinExistence type="predicted"/>
<gene>
    <name evidence="3" type="ORF">Fmac_032423</name>
</gene>
<reference evidence="3 4" key="1">
    <citation type="submission" date="2024-08" db="EMBL/GenBank/DDBJ databases">
        <title>Insights into the chromosomal genome structure of Flemingia macrophylla.</title>
        <authorList>
            <person name="Ding Y."/>
            <person name="Zhao Y."/>
            <person name="Bi W."/>
            <person name="Wu M."/>
            <person name="Zhao G."/>
            <person name="Gong Y."/>
            <person name="Li W."/>
            <person name="Zhang P."/>
        </authorList>
    </citation>
    <scope>NUCLEOTIDE SEQUENCE [LARGE SCALE GENOMIC DNA]</scope>
    <source>
        <strain evidence="3">DYQJB</strain>
        <tissue evidence="3">Leaf</tissue>
    </source>
</reference>
<evidence type="ECO:0000256" key="1">
    <source>
        <dbReference type="ARBA" id="ARBA00022801"/>
    </source>
</evidence>
<dbReference type="InterPro" id="IPR029058">
    <property type="entry name" value="AB_hydrolase_fold"/>
</dbReference>